<evidence type="ECO:0000313" key="3">
    <source>
        <dbReference type="Proteomes" id="UP000887159"/>
    </source>
</evidence>
<reference evidence="2" key="1">
    <citation type="submission" date="2020-08" db="EMBL/GenBank/DDBJ databases">
        <title>Multicomponent nature underlies the extraordinary mechanical properties of spider dragline silk.</title>
        <authorList>
            <person name="Kono N."/>
            <person name="Nakamura H."/>
            <person name="Mori M."/>
            <person name="Yoshida Y."/>
            <person name="Ohtoshi R."/>
            <person name="Malay A.D."/>
            <person name="Moran D.A.P."/>
            <person name="Tomita M."/>
            <person name="Numata K."/>
            <person name="Arakawa K."/>
        </authorList>
    </citation>
    <scope>NUCLEOTIDE SEQUENCE</scope>
</reference>
<evidence type="ECO:0000256" key="1">
    <source>
        <dbReference type="SAM" id="MobiDB-lite"/>
    </source>
</evidence>
<keyword evidence="3" id="KW-1185">Reference proteome</keyword>
<evidence type="ECO:0000313" key="2">
    <source>
        <dbReference type="EMBL" id="GFX97968.1"/>
    </source>
</evidence>
<dbReference type="AlphaFoldDB" id="A0A8X6V844"/>
<organism evidence="2 3">
    <name type="scientific">Trichonephila clavipes</name>
    <name type="common">Golden silk orbweaver</name>
    <name type="synonym">Nephila clavipes</name>
    <dbReference type="NCBI Taxonomy" id="2585209"/>
    <lineage>
        <taxon>Eukaryota</taxon>
        <taxon>Metazoa</taxon>
        <taxon>Ecdysozoa</taxon>
        <taxon>Arthropoda</taxon>
        <taxon>Chelicerata</taxon>
        <taxon>Arachnida</taxon>
        <taxon>Araneae</taxon>
        <taxon>Araneomorphae</taxon>
        <taxon>Entelegynae</taxon>
        <taxon>Araneoidea</taxon>
        <taxon>Nephilidae</taxon>
        <taxon>Trichonephila</taxon>
    </lineage>
</organism>
<accession>A0A8X6V844</accession>
<comment type="caution">
    <text evidence="2">The sequence shown here is derived from an EMBL/GenBank/DDBJ whole genome shotgun (WGS) entry which is preliminary data.</text>
</comment>
<feature type="compositionally biased region" description="Polar residues" evidence="1">
    <location>
        <begin position="9"/>
        <end position="32"/>
    </location>
</feature>
<name>A0A8X6V844_TRICX</name>
<protein>
    <submittedName>
        <fullName evidence="2">Uncharacterized protein</fullName>
    </submittedName>
</protein>
<gene>
    <name evidence="2" type="ORF">TNCV_4906191</name>
</gene>
<proteinExistence type="predicted"/>
<dbReference type="EMBL" id="BMAU01021201">
    <property type="protein sequence ID" value="GFX97968.1"/>
    <property type="molecule type" value="Genomic_DNA"/>
</dbReference>
<sequence length="77" mass="8635">MRAIADGSRSFNPRSSDEVNNGSSTPTSNFHITPTRRHSALGRFKGYQLIYISGQVREQSQKFVLTEIRHHVCSISA</sequence>
<dbReference type="Proteomes" id="UP000887159">
    <property type="component" value="Unassembled WGS sequence"/>
</dbReference>
<feature type="region of interest" description="Disordered" evidence="1">
    <location>
        <begin position="1"/>
        <end position="35"/>
    </location>
</feature>